<keyword evidence="13" id="KW-1185">Reference proteome</keyword>
<dbReference type="GO" id="GO:0004499">
    <property type="term" value="F:N,N-dimethylaniline monooxygenase activity"/>
    <property type="evidence" value="ECO:0007669"/>
    <property type="project" value="InterPro"/>
</dbReference>
<evidence type="ECO:0000256" key="2">
    <source>
        <dbReference type="ARBA" id="ARBA00009183"/>
    </source>
</evidence>
<keyword evidence="5 10" id="KW-0274">FAD</keyword>
<dbReference type="Proteomes" id="UP000636709">
    <property type="component" value="Unassembled WGS sequence"/>
</dbReference>
<dbReference type="GO" id="GO:0050661">
    <property type="term" value="F:NADP binding"/>
    <property type="evidence" value="ECO:0007669"/>
    <property type="project" value="InterPro"/>
</dbReference>
<dbReference type="GO" id="GO:0140662">
    <property type="term" value="F:ATP-dependent protein folding chaperone"/>
    <property type="evidence" value="ECO:0007669"/>
    <property type="project" value="InterPro"/>
</dbReference>
<sequence>MVLSSKKVCVVGAGVAGLASAHELRREGHDVTVMEQSSGVGGQWLYDPATDAGDPLGVAGAHSSIYASLRLNTPREAVAFSDVPFFPSNDGTGDARRYPCHGEFLRYIRDFCNAFELMDTVRLNTKVLRVAMEPRNDDDDVRWVVRCAKQGEVVATTEEEVFDAVVVAVGQYTQPRLPKINGMDKWRRRQMHSHSYRVPDSFSGEVVVVVGCHESGKDIALELRAVAREVHVSVKSMDDVTPGMSKALSRHHNLHLHLQANSSFRAIIDRLCEDGRVVFADGSCVVADAVIYCTGYNYSFPLLDTAGHVTVDDNRVGPLFEHTFPPALAPSLSFVGIPKLVVVPRFFEAQARWVAQVLSGRRLLPAPEEMMRAAEEYHRAREMAGVPKHQTHRIAFDFELCDEFGEKCCGFPRMEEWKKDLILSSIRSSRDNAESCRLALARLAHRPAAATRSRIDDGDDQERVTLLSTLDPTLILRSLTGAAGGAEGKRSYWQVVPNTVVVLVPLNDGANQGAAVTSAPTSCSAGTGTLIVETEVPPLSGHLPLTRHLHPLVNNGMPTPQEYLEPSRTKTSAIIHSTPDDRGVPSPVCVIGAGFAGLASARELRREGHDVTVMEQNAGVGGQWLYDPATDAGDPLGVSGVHSSIYASLRINFPRETSSFSDFPFFPRTDNGAGDPRRYPGHGEFLRYSRDFCDAFQLMDAVRLNTKVLHVAPRGSEGDDDGVMRLWTVRFAAKKQGEVVTTTEEEEEVFDAVVVAVGQFTQPRLPNIDGMDTWTRRHLHSHSYRVPDSFHGQVVVIVGFNESGKDIAMELRAVATEVHISVKSMDAAAIGAGMTKALSRHHNLHLHPQARTDTYRHTSSSIKLDGRVVFADGSSVVADAIIYCTGYNYSFPFLDTGDLVTVDDNRVGPLYEHTFPPALAPSLSFVGIPDKVVSPRFYEVQARWVAQVLSGRRSLPAPEEMLRAAEEYNRAREIAGVPKRHTHDIFDLDYCDEYGEKHCGFPRLEEWKKELLWSSFANWRENDRESFRDDYRDDSQLVREGLRSQGWLAPHKDDDGHEEERECRSIDGGGMMMSSSSKKKKKVCVLGAGVSGLASARELLREGHAVTVMEQSGDVGGQWLYDPRVDGGDPLGAAGVHSSMYSSVRLFTPRQVTGFSGFPFYPLSSGGGDARRYPCHGEFLRYIRNFCHAFGLMDVVRFNTKVLRVGVAPSGGGDDDISSCSQWVVRCTRAAGDDDEAAVVEEVFDAVVVAVGQYTQPRLPTTIDGMDKWTRRQLHSHSYRVPDSFSGEVVVVVGFHESGKDIALELCDVAREVHVSVKSMDHDVTPGVSMALSRHHNLHLHPQIDRLCEDGRVVFADGSWVAADAVIYCTGYDYSFPFLDTGGLVTVDDNRVGPLFDHTFPAAMAPSLSFVGIPNKVVVPRFYEVQARWVAQVLSGRRSLPAPEEMTRAAEECNLAREIAGVPKRRAHDVSDLEYCDVFGEERCGFPALEEWKKELLLSSIASMRDRTESFRDDYLDSEVVMAGLRSEGWMACPVRLHIGAESGRRHWTNKGGVMAEEQAHENVQGRGVTGVAHARPYISPWRRRRSIAATMASSSSSSKTKKVCVIGAGVSGLASARELLREGHAVTVMEQSAGGQWLYDPAIDAGDPLGAAGVHSGVYASLRLNAPRDSMGFSDFPFFPTSDDAGGDPRRYPGHGEFLRYIRDFCHAFGLMNVVRLNTKVLNVSPRGGDDGVMRWTVRCAAEQGDDEATVEEEVFDAVVVASGQYSHPRLPTIDVGMESWRRRQLHSHSYRLPNSFRDEIVVVVGCGESGKEIALELRERQVCGHRRPRHEESHRAHVRGWPGNVHRLGSCVVADAIIYCTGYDYSFPFLDTAGHVTVDDNRVGPLTFPPALAPSLSFVGVPSQVAAPRFYEVQARWVAQVLSGRRSLPETEEMMRTAEEEIAGGVPKRLSHAIFFDLHYCDEFGEKHCGFPRMEGWKKELLLSAIARLRDDTESFRDDYHDSDLVVEGLRSEGWDILSTTFTRVLTWLLVAAALLFSGTASALLGYDYDPRPPHRLTVIAVDLGNTNSCVAGYGDTEQQTMFHLCIPSWVAFPDDGGVLVGDDARNYAAVNPEAAFSGFKRLLGQRVIENLPYKVAEKDVRPHIQMEAKDGRTARQVSIEEMTSAIFAKLKDMAEAHLGRHTVHHAVFTVPQSYRSDASRLAVLHTGRDAGLNATSIVDEPIAAAFAYGLHKKLRDEDNVLVVQIGGGTAEASVLTFVDGVFESLAGHLEPFFGGDDFDRRITDYFVQLVRVKHGLDISDDAAAIRKLRAACEDAKKTLSEQDHAYVNVEDINTGDV</sequence>
<keyword evidence="7" id="KW-0521">NADP</keyword>
<reference evidence="12" key="1">
    <citation type="submission" date="2020-07" db="EMBL/GenBank/DDBJ databases">
        <title>Genome sequence and genetic diversity analysis of an under-domesticated orphan crop, white fonio (Digitaria exilis).</title>
        <authorList>
            <person name="Bennetzen J.L."/>
            <person name="Chen S."/>
            <person name="Ma X."/>
            <person name="Wang X."/>
            <person name="Yssel A.E.J."/>
            <person name="Chaluvadi S.R."/>
            <person name="Johnson M."/>
            <person name="Gangashetty P."/>
            <person name="Hamidou F."/>
            <person name="Sanogo M.D."/>
            <person name="Zwaenepoel A."/>
            <person name="Wallace J."/>
            <person name="Van De Peer Y."/>
            <person name="Van Deynze A."/>
        </authorList>
    </citation>
    <scope>NUCLEOTIDE SEQUENCE</scope>
    <source>
        <tissue evidence="12">Leaves</tissue>
    </source>
</reference>
<gene>
    <name evidence="12" type="ORF">HU200_037417</name>
</gene>
<dbReference type="FunFam" id="3.90.640.10:FF:000003">
    <property type="entry name" value="Molecular chaperone DnaK"/>
    <property type="match status" value="1"/>
</dbReference>
<keyword evidence="10" id="KW-0503">Monooxygenase</keyword>
<keyword evidence="4" id="KW-0547">Nucleotide-binding</keyword>
<evidence type="ECO:0000313" key="12">
    <source>
        <dbReference type="EMBL" id="KAF8695568.1"/>
    </source>
</evidence>
<dbReference type="GO" id="GO:0005524">
    <property type="term" value="F:ATP binding"/>
    <property type="evidence" value="ECO:0007669"/>
    <property type="project" value="UniProtKB-KW"/>
</dbReference>
<evidence type="ECO:0000256" key="8">
    <source>
        <dbReference type="ARBA" id="ARBA00023002"/>
    </source>
</evidence>
<keyword evidence="3 10" id="KW-0285">Flavoprotein</keyword>
<dbReference type="Pfam" id="PF00012">
    <property type="entry name" value="HSP70"/>
    <property type="match status" value="1"/>
</dbReference>
<evidence type="ECO:0000256" key="9">
    <source>
        <dbReference type="ARBA" id="ARBA00058243"/>
    </source>
</evidence>
<dbReference type="InterPro" id="IPR013126">
    <property type="entry name" value="Hsp_70_fam"/>
</dbReference>
<name>A0A835EMT2_9POAL</name>
<dbReference type="GO" id="GO:0050660">
    <property type="term" value="F:flavin adenine dinucleotide binding"/>
    <property type="evidence" value="ECO:0007669"/>
    <property type="project" value="InterPro"/>
</dbReference>
<dbReference type="InterPro" id="IPR000960">
    <property type="entry name" value="Flavin_mOase"/>
</dbReference>
<evidence type="ECO:0000256" key="4">
    <source>
        <dbReference type="ARBA" id="ARBA00022741"/>
    </source>
</evidence>
<dbReference type="SUPFAM" id="SSF53067">
    <property type="entry name" value="Actin-like ATPase domain"/>
    <property type="match status" value="2"/>
</dbReference>
<dbReference type="InterPro" id="IPR050346">
    <property type="entry name" value="FMO-like"/>
</dbReference>
<evidence type="ECO:0000256" key="11">
    <source>
        <dbReference type="SAM" id="MobiDB-lite"/>
    </source>
</evidence>
<comment type="caution">
    <text evidence="12">The sequence shown here is derived from an EMBL/GenBank/DDBJ whole genome shotgun (WGS) entry which is preliminary data.</text>
</comment>
<organism evidence="12 13">
    <name type="scientific">Digitaria exilis</name>
    <dbReference type="NCBI Taxonomy" id="1010633"/>
    <lineage>
        <taxon>Eukaryota</taxon>
        <taxon>Viridiplantae</taxon>
        <taxon>Streptophyta</taxon>
        <taxon>Embryophyta</taxon>
        <taxon>Tracheophyta</taxon>
        <taxon>Spermatophyta</taxon>
        <taxon>Magnoliopsida</taxon>
        <taxon>Liliopsida</taxon>
        <taxon>Poales</taxon>
        <taxon>Poaceae</taxon>
        <taxon>PACMAD clade</taxon>
        <taxon>Panicoideae</taxon>
        <taxon>Panicodae</taxon>
        <taxon>Paniceae</taxon>
        <taxon>Anthephorinae</taxon>
        <taxon>Digitaria</taxon>
    </lineage>
</organism>
<evidence type="ECO:0000256" key="3">
    <source>
        <dbReference type="ARBA" id="ARBA00022630"/>
    </source>
</evidence>
<proteinExistence type="inferred from homology"/>
<dbReference type="Gene3D" id="3.30.420.40">
    <property type="match status" value="2"/>
</dbReference>
<dbReference type="EMBL" id="JACEFO010001886">
    <property type="protein sequence ID" value="KAF8695568.1"/>
    <property type="molecule type" value="Genomic_DNA"/>
</dbReference>
<accession>A0A835EMT2</accession>
<dbReference type="Pfam" id="PF00743">
    <property type="entry name" value="FMO-like"/>
    <property type="match status" value="8"/>
</dbReference>
<evidence type="ECO:0000313" key="13">
    <source>
        <dbReference type="Proteomes" id="UP000636709"/>
    </source>
</evidence>
<keyword evidence="6" id="KW-0067">ATP-binding</keyword>
<dbReference type="EC" id="1.-.-.-" evidence="10"/>
<comment type="similarity">
    <text evidence="2 10">Belongs to the FMO family.</text>
</comment>
<comment type="cofactor">
    <cofactor evidence="1 10">
        <name>FAD</name>
        <dbReference type="ChEBI" id="CHEBI:57692"/>
    </cofactor>
</comment>
<evidence type="ECO:0000256" key="7">
    <source>
        <dbReference type="ARBA" id="ARBA00022857"/>
    </source>
</evidence>
<keyword evidence="8 10" id="KW-0560">Oxidoreductase</keyword>
<feature type="region of interest" description="Disordered" evidence="11">
    <location>
        <begin position="1046"/>
        <end position="1075"/>
    </location>
</feature>
<dbReference type="SUPFAM" id="SSF51905">
    <property type="entry name" value="FAD/NAD(P)-binding domain"/>
    <property type="match status" value="7"/>
</dbReference>
<dbReference type="PANTHER" id="PTHR23023">
    <property type="entry name" value="DIMETHYLANILINE MONOOXYGENASE"/>
    <property type="match status" value="1"/>
</dbReference>
<comment type="function">
    <text evidence="9">Catalyzes the conversion of methylthioalkyl glucosinolates of any chain length into methylsulfinylalkyl glucosinolates.</text>
</comment>
<dbReference type="Gene3D" id="3.50.50.60">
    <property type="entry name" value="FAD/NAD(P)-binding domain"/>
    <property type="match status" value="8"/>
</dbReference>
<dbReference type="Gene3D" id="3.90.640.10">
    <property type="entry name" value="Actin, Chain A, domain 4"/>
    <property type="match status" value="1"/>
</dbReference>
<evidence type="ECO:0000256" key="5">
    <source>
        <dbReference type="ARBA" id="ARBA00022827"/>
    </source>
</evidence>
<dbReference type="InterPro" id="IPR043129">
    <property type="entry name" value="ATPase_NBD"/>
</dbReference>
<evidence type="ECO:0000256" key="6">
    <source>
        <dbReference type="ARBA" id="ARBA00022840"/>
    </source>
</evidence>
<feature type="compositionally biased region" description="Basic and acidic residues" evidence="11">
    <location>
        <begin position="1050"/>
        <end position="1065"/>
    </location>
</feature>
<evidence type="ECO:0000256" key="10">
    <source>
        <dbReference type="RuleBase" id="RU361177"/>
    </source>
</evidence>
<dbReference type="FunFam" id="3.50.50.60:FF:000147">
    <property type="entry name" value="Flavin-containing monooxygenase"/>
    <property type="match status" value="3"/>
</dbReference>
<dbReference type="OrthoDB" id="66881at2759"/>
<evidence type="ECO:0000256" key="1">
    <source>
        <dbReference type="ARBA" id="ARBA00001974"/>
    </source>
</evidence>
<dbReference type="PRINTS" id="PR00370">
    <property type="entry name" value="FMOXYGENASE"/>
</dbReference>
<protein>
    <recommendedName>
        <fullName evidence="10">Flavin-containing monooxygenase</fullName>
        <ecNumber evidence="10">1.-.-.-</ecNumber>
    </recommendedName>
</protein>
<dbReference type="InterPro" id="IPR020946">
    <property type="entry name" value="Flavin_mOase-like"/>
</dbReference>
<dbReference type="InterPro" id="IPR036188">
    <property type="entry name" value="FAD/NAD-bd_sf"/>
</dbReference>